<accession>A0ABY8NZY9</accession>
<gene>
    <name evidence="2" type="ORF">QG404_10505</name>
</gene>
<evidence type="ECO:0000256" key="1">
    <source>
        <dbReference type="SAM" id="SignalP"/>
    </source>
</evidence>
<dbReference type="RefSeq" id="WP_280937495.1">
    <property type="nucleotide sequence ID" value="NZ_CP123759.1"/>
</dbReference>
<keyword evidence="3" id="KW-1185">Reference proteome</keyword>
<dbReference type="Proteomes" id="UP001231859">
    <property type="component" value="Chromosome"/>
</dbReference>
<evidence type="ECO:0000313" key="3">
    <source>
        <dbReference type="Proteomes" id="UP001231859"/>
    </source>
</evidence>
<evidence type="ECO:0000313" key="2">
    <source>
        <dbReference type="EMBL" id="WGO82798.1"/>
    </source>
</evidence>
<name>A0ABY8NZY9_9GAMM</name>
<evidence type="ECO:0008006" key="4">
    <source>
        <dbReference type="Google" id="ProtNLM"/>
    </source>
</evidence>
<proteinExistence type="predicted"/>
<organism evidence="2 3">
    <name type="scientific">Arsenophonus apicola</name>
    <dbReference type="NCBI Taxonomy" id="2879119"/>
    <lineage>
        <taxon>Bacteria</taxon>
        <taxon>Pseudomonadati</taxon>
        <taxon>Pseudomonadota</taxon>
        <taxon>Gammaproteobacteria</taxon>
        <taxon>Enterobacterales</taxon>
        <taxon>Morganellaceae</taxon>
        <taxon>Arsenophonus</taxon>
    </lineage>
</organism>
<feature type="signal peptide" evidence="1">
    <location>
        <begin position="1"/>
        <end position="20"/>
    </location>
</feature>
<dbReference type="EMBL" id="CP123759">
    <property type="protein sequence ID" value="WGO82798.1"/>
    <property type="molecule type" value="Genomic_DNA"/>
</dbReference>
<keyword evidence="1" id="KW-0732">Signal</keyword>
<sequence>MKKIALIMPMLFFCTTSALALECKVLGSTNNPYRETKPVGNVLIPKDSKNGEKIWVSELFTRNVECKSGESEPVYFYYFPEVKASDIPPGMKFGITYNGTDTDLNIAIPEKQRRIETDIYVDADQSKQGTIQVSLYIKKEGDIDSSRFKGQLNIYQLDGKGGLNNDPKGPNYRFILEQLNNITEIACDSNYSWRNFKIDINNDLTLKSQEVSNIGNLNLTCHADNNFGLSGKLVTLDVYPDTSKSAEAFNTNLDGLNFTFNVDGQELKPNNSINKPKKIVVKLDGGGNANVNVDGLFKLDYQKPGQDWLYNPATSTVTPEKVSIKSDLRLIE</sequence>
<feature type="chain" id="PRO_5046173260" description="Fimbrial protein" evidence="1">
    <location>
        <begin position="21"/>
        <end position="332"/>
    </location>
</feature>
<reference evidence="2 3" key="1">
    <citation type="submission" date="2023-04" db="EMBL/GenBank/DDBJ databases">
        <title>Genome dynamics across the evolutionary transition to endosymbiosis.</title>
        <authorList>
            <person name="Siozios S."/>
            <person name="Nadal-Jimenez P."/>
            <person name="Azagi T."/>
            <person name="Sprong H."/>
            <person name="Frost C.L."/>
            <person name="Parratt S.R."/>
            <person name="Taylor G."/>
            <person name="Brettell L."/>
            <person name="Lew K.C."/>
            <person name="Croft L."/>
            <person name="King K.C."/>
            <person name="Brockhurst M.A."/>
            <person name="Hypsa V."/>
            <person name="Novakova E."/>
            <person name="Darby A.C."/>
            <person name="Hurst G.D.D."/>
        </authorList>
    </citation>
    <scope>NUCLEOTIDE SEQUENCE [LARGE SCALE GENOMIC DNA]</scope>
    <source>
        <strain evidence="3">aApi_AU</strain>
    </source>
</reference>
<protein>
    <recommendedName>
        <fullName evidence="4">Fimbrial protein</fullName>
    </recommendedName>
</protein>